<feature type="domain" description="AAA" evidence="1">
    <location>
        <begin position="21"/>
        <end position="187"/>
    </location>
</feature>
<dbReference type="STRING" id="1321606.SAMD00020551_3788"/>
<dbReference type="EMBL" id="BASE01000089">
    <property type="protein sequence ID" value="GAM15631.1"/>
    <property type="molecule type" value="Genomic_DNA"/>
</dbReference>
<name>A0A0A8XBS0_MESS1</name>
<dbReference type="Proteomes" id="UP000031014">
    <property type="component" value="Unassembled WGS sequence"/>
</dbReference>
<dbReference type="Gene3D" id="3.40.50.300">
    <property type="entry name" value="P-loop containing nucleotide triphosphate hydrolases"/>
    <property type="match status" value="1"/>
</dbReference>
<dbReference type="AlphaFoldDB" id="A0A0A8XBS0"/>
<dbReference type="InterPro" id="IPR027417">
    <property type="entry name" value="P-loop_NTPase"/>
</dbReference>
<protein>
    <submittedName>
        <fullName evidence="2">Type II/IV secretion system ATPase TadZ/CpaE, associated with Flp pilus assembly</fullName>
    </submittedName>
</protein>
<dbReference type="GO" id="GO:0051782">
    <property type="term" value="P:negative regulation of cell division"/>
    <property type="evidence" value="ECO:0007669"/>
    <property type="project" value="TreeGrafter"/>
</dbReference>
<dbReference type="GO" id="GO:0016887">
    <property type="term" value="F:ATP hydrolysis activity"/>
    <property type="evidence" value="ECO:0007669"/>
    <property type="project" value="TreeGrafter"/>
</dbReference>
<dbReference type="SUPFAM" id="SSF52540">
    <property type="entry name" value="P-loop containing nucleoside triphosphate hydrolases"/>
    <property type="match status" value="1"/>
</dbReference>
<dbReference type="GO" id="GO:0005829">
    <property type="term" value="C:cytosol"/>
    <property type="evidence" value="ECO:0007669"/>
    <property type="project" value="TreeGrafter"/>
</dbReference>
<dbReference type="GO" id="GO:0005524">
    <property type="term" value="F:ATP binding"/>
    <property type="evidence" value="ECO:0007669"/>
    <property type="project" value="TreeGrafter"/>
</dbReference>
<proteinExistence type="predicted"/>
<keyword evidence="3" id="KW-1185">Reference proteome</keyword>
<evidence type="ECO:0000259" key="1">
    <source>
        <dbReference type="Pfam" id="PF13614"/>
    </source>
</evidence>
<dbReference type="InterPro" id="IPR025669">
    <property type="entry name" value="AAA_dom"/>
</dbReference>
<dbReference type="Pfam" id="PF13614">
    <property type="entry name" value="AAA_31"/>
    <property type="match status" value="1"/>
</dbReference>
<gene>
    <name evidence="2" type="ORF">SAMD00020551_3788</name>
</gene>
<dbReference type="GO" id="GO:0009898">
    <property type="term" value="C:cytoplasmic side of plasma membrane"/>
    <property type="evidence" value="ECO:0007669"/>
    <property type="project" value="TreeGrafter"/>
</dbReference>
<accession>A0A0A8XBS0</accession>
<dbReference type="PANTHER" id="PTHR43384:SF13">
    <property type="entry name" value="SLR0110 PROTEIN"/>
    <property type="match status" value="1"/>
</dbReference>
<evidence type="ECO:0000313" key="3">
    <source>
        <dbReference type="Proteomes" id="UP000031014"/>
    </source>
</evidence>
<evidence type="ECO:0000313" key="2">
    <source>
        <dbReference type="EMBL" id="GAM15631.1"/>
    </source>
</evidence>
<dbReference type="InterPro" id="IPR050625">
    <property type="entry name" value="ParA/MinD_ATPase"/>
</dbReference>
<sequence>MENTDELQIHEKKPAKMKRGELIAVCSAKGGIGRTVLTVNLAGALVKKNITVAILDGDFQFGDIGLAMDLKSSFTIKEVIEGISTLDEHSLAGYMSRHESGVKVMAAPDRPEYADLVTKESVDKVLDLMLLNYDYVVVDTSVGLNDHTVHIAEKADQIMVMANLEMTALKNTKLMLETFDILELRNKVTLVVNRANMESVIQAEDAARILGYEDPVYIPNDFQVCSQSLNIGIPFVINHGKTDVAKAIFKMAERITSRREITMFKEPAKPSFLSKLIGKKRMKGGTAQ</sequence>
<dbReference type="RefSeq" id="WP_041967275.1">
    <property type="nucleotide sequence ID" value="NZ_BASE01000089.1"/>
</dbReference>
<dbReference type="PANTHER" id="PTHR43384">
    <property type="entry name" value="SEPTUM SITE-DETERMINING PROTEIN MIND HOMOLOG, CHLOROPLASTIC-RELATED"/>
    <property type="match status" value="1"/>
</dbReference>
<comment type="caution">
    <text evidence="2">The sequence shown here is derived from an EMBL/GenBank/DDBJ whole genome shotgun (WGS) entry which is preliminary data.</text>
</comment>
<reference evidence="2 3" key="1">
    <citation type="submission" date="2013-06" db="EMBL/GenBank/DDBJ databases">
        <title>Whole genome shotgun sequence of Bacillus selenatarsenatis SF-1.</title>
        <authorList>
            <person name="Kuroda M."/>
            <person name="Sei K."/>
            <person name="Yamashita M."/>
            <person name="Ike M."/>
        </authorList>
    </citation>
    <scope>NUCLEOTIDE SEQUENCE [LARGE SCALE GENOMIC DNA]</scope>
    <source>
        <strain evidence="2 3">SF-1</strain>
    </source>
</reference>
<organism evidence="2 3">
    <name type="scientific">Mesobacillus selenatarsenatis (strain DSM 18680 / JCM 14380 / FERM P-15431 / SF-1)</name>
    <dbReference type="NCBI Taxonomy" id="1321606"/>
    <lineage>
        <taxon>Bacteria</taxon>
        <taxon>Bacillati</taxon>
        <taxon>Bacillota</taxon>
        <taxon>Bacilli</taxon>
        <taxon>Bacillales</taxon>
        <taxon>Bacillaceae</taxon>
        <taxon>Mesobacillus</taxon>
    </lineage>
</organism>